<feature type="domain" description="Peptidase M24" evidence="1">
    <location>
        <begin position="200"/>
        <end position="414"/>
    </location>
</feature>
<dbReference type="KEGG" id="rbi:RB2501_15679"/>
<dbReference type="Gene3D" id="3.90.230.10">
    <property type="entry name" value="Creatinase/methionine aminopeptidase superfamily"/>
    <property type="match status" value="1"/>
</dbReference>
<dbReference type="HOGENOM" id="CLU_017266_9_0_10"/>
<name>A4CLN3_ROBBH</name>
<evidence type="ECO:0000259" key="1">
    <source>
        <dbReference type="Pfam" id="PF00557"/>
    </source>
</evidence>
<keyword evidence="3" id="KW-1185">Reference proteome</keyword>
<evidence type="ECO:0000313" key="3">
    <source>
        <dbReference type="Proteomes" id="UP000009049"/>
    </source>
</evidence>
<keyword evidence="2" id="KW-0378">Hydrolase</keyword>
<dbReference type="InterPro" id="IPR036005">
    <property type="entry name" value="Creatinase/aminopeptidase-like"/>
</dbReference>
<dbReference type="AlphaFoldDB" id="A4CLN3"/>
<dbReference type="eggNOG" id="COG0006">
    <property type="taxonomic scope" value="Bacteria"/>
</dbReference>
<gene>
    <name evidence="2" type="ordered locus">RB2501_15679</name>
</gene>
<dbReference type="STRING" id="313596.RB2501_15679"/>
<reference evidence="2 3" key="1">
    <citation type="journal article" date="2009" name="J. Bacteriol.">
        <title>Complete genome sequence of Robiginitalea biformata HTCC2501.</title>
        <authorList>
            <person name="Oh H.M."/>
            <person name="Giovannoni S.J."/>
            <person name="Lee K."/>
            <person name="Ferriera S."/>
            <person name="Johnson J."/>
            <person name="Cho J.C."/>
        </authorList>
    </citation>
    <scope>NUCLEOTIDE SEQUENCE [LARGE SCALE GENOMIC DNA]</scope>
    <source>
        <strain evidence="3">ATCC BAA-864 / HTCC2501 / KCTC 12146</strain>
    </source>
</reference>
<organism evidence="2 3">
    <name type="scientific">Robiginitalea biformata (strain ATCC BAA-864 / DSM 15991 / KCTC 12146 / HTCC2501)</name>
    <dbReference type="NCBI Taxonomy" id="313596"/>
    <lineage>
        <taxon>Bacteria</taxon>
        <taxon>Pseudomonadati</taxon>
        <taxon>Bacteroidota</taxon>
        <taxon>Flavobacteriia</taxon>
        <taxon>Flavobacteriales</taxon>
        <taxon>Flavobacteriaceae</taxon>
        <taxon>Robiginitalea</taxon>
    </lineage>
</organism>
<evidence type="ECO:0000313" key="2">
    <source>
        <dbReference type="EMBL" id="EAR15782.1"/>
    </source>
</evidence>
<accession>A4CLN3</accession>
<dbReference type="OrthoDB" id="9765815at2"/>
<dbReference type="Proteomes" id="UP000009049">
    <property type="component" value="Chromosome"/>
</dbReference>
<dbReference type="SUPFAM" id="SSF55920">
    <property type="entry name" value="Creatinase/aminopeptidase"/>
    <property type="match status" value="1"/>
</dbReference>
<dbReference type="GO" id="GO:0004177">
    <property type="term" value="F:aminopeptidase activity"/>
    <property type="evidence" value="ECO:0007669"/>
    <property type="project" value="UniProtKB-KW"/>
</dbReference>
<dbReference type="Pfam" id="PF00557">
    <property type="entry name" value="Peptidase_M24"/>
    <property type="match status" value="1"/>
</dbReference>
<sequence length="450" mass="51079">MKNSLLTFVLLIASITGARTQAVLPESERAAVVDELLERRLDSLLPELMEQSGIDMWVLISREYNEDPVLKTFLPATWLSARRRTILLFYRDPESGDMDRLAVARYNIGKSIQSAWDKEQQPDQWLRLMELIRERDPETIGLNFSEDHNIADGLDKTDYDAFMEYLPRKYRDRVVSAEDLAVGWIETRIPEEMPIYAHLVRITHNIIAEAFSDAVITPGRTTTSEVEWWMRQRVTDLGLDTWFHPTVDIQRSASELRGHLYSFSDRPEQQVIQPGDLLHCDFGINYLRLNTDCQQLAYVLRPGETQAPEFLEKALADGNRVQDILTGNMQAGRTGNEILARSLKAGRDEGLRPAIYTHPLGTYGHSAGTTIGMWDAQEGVSGADGTKHVLHKNTAYAIELNTTVTLPEWGRDIRVMLEEPGFYGSDGFVYPDGRQTRLHLIGAHRPELGN</sequence>
<dbReference type="RefSeq" id="WP_015755097.1">
    <property type="nucleotide sequence ID" value="NC_013222.1"/>
</dbReference>
<proteinExistence type="predicted"/>
<protein>
    <submittedName>
        <fullName evidence="2">Xaa-Pro aminopeptidase family enzyme</fullName>
    </submittedName>
</protein>
<dbReference type="EMBL" id="CP001712">
    <property type="protein sequence ID" value="EAR15782.1"/>
    <property type="molecule type" value="Genomic_DNA"/>
</dbReference>
<keyword evidence="2" id="KW-0645">Protease</keyword>
<keyword evidence="2" id="KW-0031">Aminopeptidase</keyword>
<dbReference type="InterPro" id="IPR000994">
    <property type="entry name" value="Pept_M24"/>
</dbReference>